<dbReference type="InterPro" id="IPR051301">
    <property type="entry name" value="Optineurin/NFkB_EssMod"/>
</dbReference>
<gene>
    <name evidence="4" type="ORF">V9T40_004961</name>
</gene>
<dbReference type="GO" id="GO:0005634">
    <property type="term" value="C:nucleus"/>
    <property type="evidence" value="ECO:0007669"/>
    <property type="project" value="TreeGrafter"/>
</dbReference>
<organism evidence="4 5">
    <name type="scientific">Parthenolecanium corni</name>
    <dbReference type="NCBI Taxonomy" id="536013"/>
    <lineage>
        <taxon>Eukaryota</taxon>
        <taxon>Metazoa</taxon>
        <taxon>Ecdysozoa</taxon>
        <taxon>Arthropoda</taxon>
        <taxon>Hexapoda</taxon>
        <taxon>Insecta</taxon>
        <taxon>Pterygota</taxon>
        <taxon>Neoptera</taxon>
        <taxon>Paraneoptera</taxon>
        <taxon>Hemiptera</taxon>
        <taxon>Sternorrhyncha</taxon>
        <taxon>Coccoidea</taxon>
        <taxon>Coccidae</taxon>
        <taxon>Parthenolecanium</taxon>
    </lineage>
</organism>
<dbReference type="InterPro" id="IPR021063">
    <property type="entry name" value="NEMO_N"/>
</dbReference>
<dbReference type="Gene3D" id="1.20.5.390">
    <property type="entry name" value="L1 transposable element, trimerization domain"/>
    <property type="match status" value="1"/>
</dbReference>
<feature type="coiled-coil region" evidence="1">
    <location>
        <begin position="334"/>
        <end position="391"/>
    </location>
</feature>
<feature type="domain" description="NF-kappa-B essential modulator NEMO N-terminal" evidence="3">
    <location>
        <begin position="68"/>
        <end position="129"/>
    </location>
</feature>
<evidence type="ECO:0000256" key="2">
    <source>
        <dbReference type="SAM" id="MobiDB-lite"/>
    </source>
</evidence>
<protein>
    <recommendedName>
        <fullName evidence="3">NF-kappa-B essential modulator NEMO N-terminal domain-containing protein</fullName>
    </recommendedName>
</protein>
<dbReference type="Proteomes" id="UP001367676">
    <property type="component" value="Unassembled WGS sequence"/>
</dbReference>
<feature type="region of interest" description="Disordered" evidence="2">
    <location>
        <begin position="261"/>
        <end position="282"/>
    </location>
</feature>
<feature type="coiled-coil region" evidence="1">
    <location>
        <begin position="20"/>
        <end position="128"/>
    </location>
</feature>
<evidence type="ECO:0000259" key="3">
    <source>
        <dbReference type="Pfam" id="PF11577"/>
    </source>
</evidence>
<evidence type="ECO:0000256" key="1">
    <source>
        <dbReference type="SAM" id="Coils"/>
    </source>
</evidence>
<keyword evidence="5" id="KW-1185">Reference proteome</keyword>
<evidence type="ECO:0000313" key="5">
    <source>
        <dbReference type="Proteomes" id="UP001367676"/>
    </source>
</evidence>
<dbReference type="GO" id="GO:0005737">
    <property type="term" value="C:cytoplasm"/>
    <property type="evidence" value="ECO:0007669"/>
    <property type="project" value="TreeGrafter"/>
</dbReference>
<dbReference type="PANTHER" id="PTHR31553:SF1">
    <property type="entry name" value="NF-KAPPA-B ESSENTIAL MODULATOR"/>
    <property type="match status" value="1"/>
</dbReference>
<feature type="compositionally biased region" description="Polar residues" evidence="2">
    <location>
        <begin position="261"/>
        <end position="279"/>
    </location>
</feature>
<dbReference type="Pfam" id="PF11577">
    <property type="entry name" value="NEMO"/>
    <property type="match status" value="1"/>
</dbReference>
<feature type="coiled-coil region" evidence="1">
    <location>
        <begin position="416"/>
        <end position="450"/>
    </location>
</feature>
<sequence length="493" mass="57362">MESDDKSSSQPFEENSILNLQEMSAENQRQVDAADSLINNSAIQAIVDKFNIDNFAKNHPLADDIENGVKELIKENNKLKDTLKSNNDSKNRHFSILEKWLEDAQTSHKNYKRKLDEAHNTIEELKAENIELKKPLQEMIRSVEKEFLTEKMNLRMENTQLRDRISVFKRQLQGYEQTVHPAASEKDSEIYKLFKKLEESERERRKLTLERDRLLGQEMKVQQILSGGDTRNVTNLCYWNHRESLLKDNLKEFDKILQSEENTFSQANPKPDQSSSSVVDDTKEEISVEQMKAEISALRKQVLNERAVCTLCRKLFSEARSKFGIIHQLSLAVLKDHDSKMKALEISLVKAQNDIDVTSLRHELSDKQNRIIQLESDLTLMRAKLDEANKRTEHYYILQSQMKVYEEDFHSMRTTKDSLANDKLMLEHNLRSLSQENAKLKKKLRASGESELNNLTFVNPPYQYICINDTCQKSFASEEELQTHIYSCLNLKD</sequence>
<feature type="coiled-coil region" evidence="1">
    <location>
        <begin position="158"/>
        <end position="217"/>
    </location>
</feature>
<accession>A0AAN9Y3S5</accession>
<comment type="caution">
    <text evidence="4">The sequence shown here is derived from an EMBL/GenBank/DDBJ whole genome shotgun (WGS) entry which is preliminary data.</text>
</comment>
<dbReference type="GO" id="GO:0070530">
    <property type="term" value="F:K63-linked polyubiquitin modification-dependent protein binding"/>
    <property type="evidence" value="ECO:0007669"/>
    <property type="project" value="TreeGrafter"/>
</dbReference>
<evidence type="ECO:0000313" key="4">
    <source>
        <dbReference type="EMBL" id="KAK7583998.1"/>
    </source>
</evidence>
<dbReference type="AlphaFoldDB" id="A0AAN9Y3S5"/>
<name>A0AAN9Y3S5_9HEMI</name>
<keyword evidence="1" id="KW-0175">Coiled coil</keyword>
<dbReference type="PANTHER" id="PTHR31553">
    <property type="entry name" value="NF-KAPPA-B ESSENTIAL MODULATOR"/>
    <property type="match status" value="1"/>
</dbReference>
<proteinExistence type="predicted"/>
<dbReference type="EMBL" id="JBBCAQ010000032">
    <property type="protein sequence ID" value="KAK7583998.1"/>
    <property type="molecule type" value="Genomic_DNA"/>
</dbReference>
<dbReference type="Gene3D" id="1.20.5.990">
    <property type="entry name" value="Nemo cc2-lz domain - 1d5 darpin complex"/>
    <property type="match status" value="1"/>
</dbReference>
<reference evidence="4 5" key="1">
    <citation type="submission" date="2024-03" db="EMBL/GenBank/DDBJ databases">
        <title>Adaptation during the transition from Ophiocordyceps entomopathogen to insect associate is accompanied by gene loss and intensified selection.</title>
        <authorList>
            <person name="Ward C.M."/>
            <person name="Onetto C.A."/>
            <person name="Borneman A.R."/>
        </authorList>
    </citation>
    <scope>NUCLEOTIDE SEQUENCE [LARGE SCALE GENOMIC DNA]</scope>
    <source>
        <strain evidence="4">AWRI1</strain>
        <tissue evidence="4">Single Adult Female</tissue>
    </source>
</reference>
<dbReference type="GO" id="GO:0043122">
    <property type="term" value="P:regulation of canonical NF-kappaB signal transduction"/>
    <property type="evidence" value="ECO:0007669"/>
    <property type="project" value="TreeGrafter"/>
</dbReference>